<proteinExistence type="predicted"/>
<evidence type="ECO:0000313" key="2">
    <source>
        <dbReference type="EMBL" id="SVA80439.1"/>
    </source>
</evidence>
<dbReference type="Gene3D" id="1.10.150.240">
    <property type="entry name" value="Putative phosphatase, domain 2"/>
    <property type="match status" value="1"/>
</dbReference>
<dbReference type="AlphaFoldDB" id="A0A381YTY8"/>
<dbReference type="InterPro" id="IPR011945">
    <property type="entry name" value="HAD-SF_ppase_IA/epoxid_hydro_N"/>
</dbReference>
<dbReference type="InterPro" id="IPR023198">
    <property type="entry name" value="PGP-like_dom2"/>
</dbReference>
<dbReference type="CDD" id="cd02603">
    <property type="entry name" value="HAD_sEH-N_like"/>
    <property type="match status" value="1"/>
</dbReference>
<dbReference type="Gene3D" id="3.40.50.1000">
    <property type="entry name" value="HAD superfamily/HAD-like"/>
    <property type="match status" value="1"/>
</dbReference>
<dbReference type="SUPFAM" id="SSF56784">
    <property type="entry name" value="HAD-like"/>
    <property type="match status" value="1"/>
</dbReference>
<dbReference type="InterPro" id="IPR036412">
    <property type="entry name" value="HAD-like_sf"/>
</dbReference>
<dbReference type="NCBIfam" id="TIGR02247">
    <property type="entry name" value="HAD-1A3-hyp"/>
    <property type="match status" value="1"/>
</dbReference>
<evidence type="ECO:0000256" key="1">
    <source>
        <dbReference type="ARBA" id="ARBA00022990"/>
    </source>
</evidence>
<accession>A0A381YTY8</accession>
<protein>
    <submittedName>
        <fullName evidence="2">Uncharacterized protein</fullName>
    </submittedName>
</protein>
<dbReference type="InterPro" id="IPR006439">
    <property type="entry name" value="HAD-SF_hydro_IA"/>
</dbReference>
<sequence>VVDAVLFDFGGVITSSPFEAFATYEAEAGLPAGTIRLLNATNPDENAWARLERNEVDRAGFADLFDSEAAALGFEVDAARVLAALDGQLRPEMVEAVRRCSARLATALLTNNIEPIDEGTHSPEHDEVVGLFDVIVQSSVVGCRKPEPRFYEIACQQLGVTPSSCVFLDDLGVNLKPARAMGMATIKVFDPAQALTELAVLVGFPLG</sequence>
<dbReference type="PRINTS" id="PR00413">
    <property type="entry name" value="HADHALOGNASE"/>
</dbReference>
<dbReference type="EMBL" id="UINC01019043">
    <property type="protein sequence ID" value="SVA80439.1"/>
    <property type="molecule type" value="Genomic_DNA"/>
</dbReference>
<dbReference type="InterPro" id="IPR052898">
    <property type="entry name" value="ACAD10-like"/>
</dbReference>
<feature type="non-terminal residue" evidence="2">
    <location>
        <position position="1"/>
    </location>
</feature>
<dbReference type="SFLD" id="SFLDS00003">
    <property type="entry name" value="Haloacid_Dehalogenase"/>
    <property type="match status" value="1"/>
</dbReference>
<dbReference type="SFLD" id="SFLDG01129">
    <property type="entry name" value="C1.5:_HAD__Beta-PGM__Phosphata"/>
    <property type="match status" value="1"/>
</dbReference>
<dbReference type="Pfam" id="PF00702">
    <property type="entry name" value="Hydrolase"/>
    <property type="match status" value="1"/>
</dbReference>
<keyword evidence="1" id="KW-0007">Acetylation</keyword>
<organism evidence="2">
    <name type="scientific">marine metagenome</name>
    <dbReference type="NCBI Taxonomy" id="408172"/>
    <lineage>
        <taxon>unclassified sequences</taxon>
        <taxon>metagenomes</taxon>
        <taxon>ecological metagenomes</taxon>
    </lineage>
</organism>
<gene>
    <name evidence="2" type="ORF">METZ01_LOCUS133293</name>
</gene>
<dbReference type="PANTHER" id="PTHR47829">
    <property type="entry name" value="HYDROLASE, PUTATIVE (AFU_ORTHOLOGUE AFUA_1G12880)-RELATED"/>
    <property type="match status" value="1"/>
</dbReference>
<dbReference type="NCBIfam" id="TIGR01509">
    <property type="entry name" value="HAD-SF-IA-v3"/>
    <property type="match status" value="1"/>
</dbReference>
<name>A0A381YTY8_9ZZZZ</name>
<dbReference type="PANTHER" id="PTHR47829:SF1">
    <property type="entry name" value="HAD FAMILY PHOSPHATASE"/>
    <property type="match status" value="1"/>
</dbReference>
<reference evidence="2" key="1">
    <citation type="submission" date="2018-05" db="EMBL/GenBank/DDBJ databases">
        <authorList>
            <person name="Lanie J.A."/>
            <person name="Ng W.-L."/>
            <person name="Kazmierczak K.M."/>
            <person name="Andrzejewski T.M."/>
            <person name="Davidsen T.M."/>
            <person name="Wayne K.J."/>
            <person name="Tettelin H."/>
            <person name="Glass J.I."/>
            <person name="Rusch D."/>
            <person name="Podicherti R."/>
            <person name="Tsui H.-C.T."/>
            <person name="Winkler M.E."/>
        </authorList>
    </citation>
    <scope>NUCLEOTIDE SEQUENCE</scope>
</reference>
<dbReference type="InterPro" id="IPR023214">
    <property type="entry name" value="HAD_sf"/>
</dbReference>